<dbReference type="Pfam" id="PF11325">
    <property type="entry name" value="DUF3127"/>
    <property type="match status" value="1"/>
</dbReference>
<keyword evidence="2" id="KW-1185">Reference proteome</keyword>
<evidence type="ECO:0000313" key="1">
    <source>
        <dbReference type="EMBL" id="GGG61383.1"/>
    </source>
</evidence>
<dbReference type="EMBL" id="BMGS01000016">
    <property type="protein sequence ID" value="GGG61383.1"/>
    <property type="molecule type" value="Genomic_DNA"/>
</dbReference>
<dbReference type="InterPro" id="IPR021474">
    <property type="entry name" value="DUF3127"/>
</dbReference>
<accession>A0ABQ1X661</accession>
<name>A0ABQ1X661_9BACT</name>
<dbReference type="Proteomes" id="UP000601361">
    <property type="component" value="Unassembled WGS sequence"/>
</dbReference>
<proteinExistence type="predicted"/>
<sequence length="126" mass="13550">MAGFQITGTIAFIGDTQQVSDKFTKRLLAVQVVDGNFTETPSFEFVQDRVDLLDNFAEGQEVVVDFNVRGREYQPKTGGRGFFTSLQGWKITAAGAAQPATKAAPAKAISKAASIASDDEISDLPF</sequence>
<reference evidence="2" key="1">
    <citation type="journal article" date="2019" name="Int. J. Syst. Evol. Microbiol.">
        <title>The Global Catalogue of Microorganisms (GCM) 10K type strain sequencing project: providing services to taxonomists for standard genome sequencing and annotation.</title>
        <authorList>
            <consortium name="The Broad Institute Genomics Platform"/>
            <consortium name="The Broad Institute Genome Sequencing Center for Infectious Disease"/>
            <person name="Wu L."/>
            <person name="Ma J."/>
        </authorList>
    </citation>
    <scope>NUCLEOTIDE SEQUENCE [LARGE SCALE GENOMIC DNA]</scope>
    <source>
        <strain evidence="2">CGMCC 1.12990</strain>
    </source>
</reference>
<evidence type="ECO:0008006" key="3">
    <source>
        <dbReference type="Google" id="ProtNLM"/>
    </source>
</evidence>
<gene>
    <name evidence="1" type="ORF">GCM10011378_41790</name>
</gene>
<evidence type="ECO:0000313" key="2">
    <source>
        <dbReference type="Proteomes" id="UP000601361"/>
    </source>
</evidence>
<dbReference type="RefSeq" id="WP_188559805.1">
    <property type="nucleotide sequence ID" value="NZ_BMGS01000016.1"/>
</dbReference>
<protein>
    <recommendedName>
        <fullName evidence="3">DUF3127 domain-containing protein</fullName>
    </recommendedName>
</protein>
<comment type="caution">
    <text evidence="1">The sequence shown here is derived from an EMBL/GenBank/DDBJ whole genome shotgun (WGS) entry which is preliminary data.</text>
</comment>
<organism evidence="1 2">
    <name type="scientific">Hymenobacter glacieicola</name>
    <dbReference type="NCBI Taxonomy" id="1562124"/>
    <lineage>
        <taxon>Bacteria</taxon>
        <taxon>Pseudomonadati</taxon>
        <taxon>Bacteroidota</taxon>
        <taxon>Cytophagia</taxon>
        <taxon>Cytophagales</taxon>
        <taxon>Hymenobacteraceae</taxon>
        <taxon>Hymenobacter</taxon>
    </lineage>
</organism>